<evidence type="ECO:0000313" key="2">
    <source>
        <dbReference type="EMBL" id="KNE92704.1"/>
    </source>
</evidence>
<protein>
    <submittedName>
        <fullName evidence="2">Uncharacterized protein</fullName>
    </submittedName>
</protein>
<comment type="caution">
    <text evidence="2">The sequence shown here is derived from an EMBL/GenBank/DDBJ whole genome shotgun (WGS) entry which is preliminary data.</text>
</comment>
<evidence type="ECO:0000256" key="1">
    <source>
        <dbReference type="SAM" id="MobiDB-lite"/>
    </source>
</evidence>
<name>A0A0L0V105_9BASI</name>
<gene>
    <name evidence="2" type="ORF">PSTG_13912</name>
</gene>
<dbReference type="Proteomes" id="UP000054564">
    <property type="component" value="Unassembled WGS sequence"/>
</dbReference>
<evidence type="ECO:0000313" key="3">
    <source>
        <dbReference type="Proteomes" id="UP000054564"/>
    </source>
</evidence>
<accession>A0A0L0V105</accession>
<proteinExistence type="predicted"/>
<feature type="region of interest" description="Disordered" evidence="1">
    <location>
        <begin position="1"/>
        <end position="30"/>
    </location>
</feature>
<sequence length="300" mass="31079">MASNQAKQNAPSPTPAAPTTKAGSQLPKLEPELPVKSLKVDSLAVMKIVKHAREVALSNASSPASGQLLGIDSAGVLSVSDAFPLPKVQPMRCADKSSHSAAAQRATASLPGQKAVAQRLGTTFVCGRSAAAQRSKSGLALKNSAAAAQNRWVVAEHCFSGCSAGYHQPLMTLTPAAAVAAQQLGPQRPEDSHSLAGASTTGALGHVISGFRPAVPRSGNRWDPATMYPRVLKKRAANPARGLSVLESWVRLTKGQMGPSSAGVTRGPARRSSARTGSLMHKQGHFGIQVQFHVLIGPST</sequence>
<keyword evidence="3" id="KW-1185">Reference proteome</keyword>
<dbReference type="EMBL" id="AJIL01000156">
    <property type="protein sequence ID" value="KNE92704.1"/>
    <property type="molecule type" value="Genomic_DNA"/>
</dbReference>
<dbReference type="STRING" id="1165861.A0A0L0V105"/>
<organism evidence="2 3">
    <name type="scientific">Puccinia striiformis f. sp. tritici PST-78</name>
    <dbReference type="NCBI Taxonomy" id="1165861"/>
    <lineage>
        <taxon>Eukaryota</taxon>
        <taxon>Fungi</taxon>
        <taxon>Dikarya</taxon>
        <taxon>Basidiomycota</taxon>
        <taxon>Pucciniomycotina</taxon>
        <taxon>Pucciniomycetes</taxon>
        <taxon>Pucciniales</taxon>
        <taxon>Pucciniaceae</taxon>
        <taxon>Puccinia</taxon>
    </lineage>
</organism>
<dbReference type="Gene3D" id="3.40.140.10">
    <property type="entry name" value="Cytidine Deaminase, domain 2"/>
    <property type="match status" value="1"/>
</dbReference>
<reference evidence="3" key="1">
    <citation type="submission" date="2014-03" db="EMBL/GenBank/DDBJ databases">
        <title>The Genome Sequence of Puccinia striiformis f. sp. tritici PST-78.</title>
        <authorList>
            <consortium name="The Broad Institute Genome Sequencing Platform"/>
            <person name="Cuomo C."/>
            <person name="Hulbert S."/>
            <person name="Chen X."/>
            <person name="Walker B."/>
            <person name="Young S.K."/>
            <person name="Zeng Q."/>
            <person name="Gargeya S."/>
            <person name="Fitzgerald M."/>
            <person name="Haas B."/>
            <person name="Abouelleil A."/>
            <person name="Alvarado L."/>
            <person name="Arachchi H.M."/>
            <person name="Berlin A.M."/>
            <person name="Chapman S.B."/>
            <person name="Goldberg J."/>
            <person name="Griggs A."/>
            <person name="Gujja S."/>
            <person name="Hansen M."/>
            <person name="Howarth C."/>
            <person name="Imamovic A."/>
            <person name="Larimer J."/>
            <person name="McCowan C."/>
            <person name="Montmayeur A."/>
            <person name="Murphy C."/>
            <person name="Neiman D."/>
            <person name="Pearson M."/>
            <person name="Priest M."/>
            <person name="Roberts A."/>
            <person name="Saif S."/>
            <person name="Shea T."/>
            <person name="Sisk P."/>
            <person name="Sykes S."/>
            <person name="Wortman J."/>
            <person name="Nusbaum C."/>
            <person name="Birren B."/>
        </authorList>
    </citation>
    <scope>NUCLEOTIDE SEQUENCE [LARGE SCALE GENOMIC DNA]</scope>
    <source>
        <strain evidence="3">race PST-78</strain>
    </source>
</reference>
<dbReference type="AlphaFoldDB" id="A0A0L0V105"/>